<keyword evidence="3" id="KW-1185">Reference proteome</keyword>
<dbReference type="SUPFAM" id="SSF55120">
    <property type="entry name" value="Pseudouridine synthase"/>
    <property type="match status" value="1"/>
</dbReference>
<dbReference type="EMBL" id="FZOQ01000015">
    <property type="protein sequence ID" value="SNS86554.1"/>
    <property type="molecule type" value="Genomic_DNA"/>
</dbReference>
<evidence type="ECO:0000256" key="1">
    <source>
        <dbReference type="ARBA" id="ARBA00023235"/>
    </source>
</evidence>
<proteinExistence type="predicted"/>
<accession>A0A239I2G4</accession>
<dbReference type="AlphaFoldDB" id="A0A239I2G4"/>
<protein>
    <submittedName>
        <fullName evidence="2">tRNA pseudouridine(38-40) synthase</fullName>
    </submittedName>
</protein>
<gene>
    <name evidence="2" type="ORF">SAMN06296052_11548</name>
</gene>
<dbReference type="InterPro" id="IPR020103">
    <property type="entry name" value="PsdUridine_synth_cat_dom_sf"/>
</dbReference>
<dbReference type="GO" id="GO:0003723">
    <property type="term" value="F:RNA binding"/>
    <property type="evidence" value="ECO:0007669"/>
    <property type="project" value="InterPro"/>
</dbReference>
<dbReference type="GO" id="GO:0140098">
    <property type="term" value="F:catalytic activity, acting on RNA"/>
    <property type="evidence" value="ECO:0007669"/>
    <property type="project" value="UniProtKB-ARBA"/>
</dbReference>
<dbReference type="Gene3D" id="3.30.70.580">
    <property type="entry name" value="Pseudouridine synthase I, catalytic domain, N-terminal subdomain"/>
    <property type="match status" value="1"/>
</dbReference>
<dbReference type="GO" id="GO:0001522">
    <property type="term" value="P:pseudouridine synthesis"/>
    <property type="evidence" value="ECO:0007669"/>
    <property type="project" value="InterPro"/>
</dbReference>
<dbReference type="GO" id="GO:0009982">
    <property type="term" value="F:pseudouridine synthase activity"/>
    <property type="evidence" value="ECO:0007669"/>
    <property type="project" value="InterPro"/>
</dbReference>
<dbReference type="RefSeq" id="WP_245842641.1">
    <property type="nucleotide sequence ID" value="NZ_FZOQ01000015.1"/>
</dbReference>
<name>A0A239I2G4_9BACT</name>
<evidence type="ECO:0000313" key="3">
    <source>
        <dbReference type="Proteomes" id="UP000198432"/>
    </source>
</evidence>
<dbReference type="InterPro" id="IPR020094">
    <property type="entry name" value="TruA/RsuA/RluB/E/F_N"/>
</dbReference>
<keyword evidence="1" id="KW-0413">Isomerase</keyword>
<reference evidence="3" key="1">
    <citation type="submission" date="2017-06" db="EMBL/GenBank/DDBJ databases">
        <authorList>
            <person name="Varghese N."/>
            <person name="Submissions S."/>
        </authorList>
    </citation>
    <scope>NUCLEOTIDE SEQUENCE [LARGE SCALE GENOMIC DNA]</scope>
    <source>
        <strain evidence="3">NKM1</strain>
    </source>
</reference>
<organism evidence="2 3">
    <name type="scientific">Pontibacter ummariensis</name>
    <dbReference type="NCBI Taxonomy" id="1610492"/>
    <lineage>
        <taxon>Bacteria</taxon>
        <taxon>Pseudomonadati</taxon>
        <taxon>Bacteroidota</taxon>
        <taxon>Cytophagia</taxon>
        <taxon>Cytophagales</taxon>
        <taxon>Hymenobacteraceae</taxon>
        <taxon>Pontibacter</taxon>
    </lineage>
</organism>
<sequence length="125" mass="14378">MRYFFHIGCGGTHNKGWQCHPYGVGVQQVIEERLQKILKQPVVVIGCGRTDAGLHASQFFFHQDVAQPWEFDMLFRLNKVLPPDPLSYLPTCNECRLANTLRKTTWYEGGFPYSHRLGFKAASYL</sequence>
<dbReference type="GO" id="GO:0006396">
    <property type="term" value="P:RNA processing"/>
    <property type="evidence" value="ECO:0007669"/>
    <property type="project" value="UniProtKB-ARBA"/>
</dbReference>
<evidence type="ECO:0000313" key="2">
    <source>
        <dbReference type="EMBL" id="SNS86554.1"/>
    </source>
</evidence>
<dbReference type="Proteomes" id="UP000198432">
    <property type="component" value="Unassembled WGS sequence"/>
</dbReference>